<reference evidence="2 3" key="1">
    <citation type="journal article" date="2015" name="Sci. Rep.">
        <title>Unraveling adaptation of Pontibacter korlensis to radiation and infertility in desert through complete genome and comparative transcriptomic analysis.</title>
        <authorList>
            <person name="Dai J."/>
            <person name="Dai W."/>
            <person name="Qiu C."/>
            <person name="Yang Z."/>
            <person name="Zhang Y."/>
            <person name="Zhou M."/>
            <person name="Zhang L."/>
            <person name="Fang C."/>
            <person name="Gao Q."/>
            <person name="Yang Q."/>
            <person name="Li X."/>
            <person name="Wang Z."/>
            <person name="Wang Z."/>
            <person name="Jia Z."/>
            <person name="Chen X."/>
        </authorList>
    </citation>
    <scope>NUCLEOTIDE SEQUENCE [LARGE SCALE GENOMIC DNA]</scope>
    <source>
        <strain evidence="2 3">X14-1T</strain>
    </source>
</reference>
<dbReference type="KEGG" id="pko:PKOR_15690"/>
<evidence type="ECO:0000259" key="1">
    <source>
        <dbReference type="Pfam" id="PF07883"/>
    </source>
</evidence>
<dbReference type="InterPro" id="IPR053146">
    <property type="entry name" value="QDO-like"/>
</dbReference>
<dbReference type="Proteomes" id="UP000033109">
    <property type="component" value="Chromosome"/>
</dbReference>
<dbReference type="PANTHER" id="PTHR36440:SF1">
    <property type="entry name" value="PUTATIVE (AFU_ORTHOLOGUE AFUA_8G07350)-RELATED"/>
    <property type="match status" value="1"/>
</dbReference>
<gene>
    <name evidence="2" type="ORF">PKOR_15690</name>
</gene>
<protein>
    <recommendedName>
        <fullName evidence="1">Cupin type-2 domain-containing protein</fullName>
    </recommendedName>
</protein>
<evidence type="ECO:0000313" key="3">
    <source>
        <dbReference type="Proteomes" id="UP000033109"/>
    </source>
</evidence>
<dbReference type="Pfam" id="PF07883">
    <property type="entry name" value="Cupin_2"/>
    <property type="match status" value="1"/>
</dbReference>
<dbReference type="CDD" id="cd02215">
    <property type="entry name" value="cupin_QDO_N_C"/>
    <property type="match status" value="1"/>
</dbReference>
<dbReference type="InterPro" id="IPR013096">
    <property type="entry name" value="Cupin_2"/>
</dbReference>
<organism evidence="2 3">
    <name type="scientific">Pontibacter korlensis</name>
    <dbReference type="NCBI Taxonomy" id="400092"/>
    <lineage>
        <taxon>Bacteria</taxon>
        <taxon>Pseudomonadati</taxon>
        <taxon>Bacteroidota</taxon>
        <taxon>Cytophagia</taxon>
        <taxon>Cytophagales</taxon>
        <taxon>Hymenobacteraceae</taxon>
        <taxon>Pontibacter</taxon>
    </lineage>
</organism>
<accession>A0A0E3UXH4</accession>
<sequence>MSGNKGIICHKGEGESYWVLGDLYTFKATGKQTNGAYTVVEETIQPQNGPPIHVHHREDEAFYVLEGRFSFVCGDEERLCQTGSFVYVPKGTAHTFKNIDEQPGKLLVTITPAGLEEFFYTIGTPAVDLSNPPAHDLTVMDRIMQLAEQYQFDVISYKRE</sequence>
<dbReference type="InterPro" id="IPR014710">
    <property type="entry name" value="RmlC-like_jellyroll"/>
</dbReference>
<dbReference type="PANTHER" id="PTHR36440">
    <property type="entry name" value="PUTATIVE (AFU_ORTHOLOGUE AFUA_8G07350)-RELATED"/>
    <property type="match status" value="1"/>
</dbReference>
<dbReference type="InterPro" id="IPR011051">
    <property type="entry name" value="RmlC_Cupin_sf"/>
</dbReference>
<dbReference type="AlphaFoldDB" id="A0A0E3UXH4"/>
<dbReference type="EMBL" id="CP009621">
    <property type="protein sequence ID" value="AKD04267.1"/>
    <property type="molecule type" value="Genomic_DNA"/>
</dbReference>
<dbReference type="RefSeq" id="WP_046311981.1">
    <property type="nucleotide sequence ID" value="NZ_CBCSCY010000015.1"/>
</dbReference>
<dbReference type="SUPFAM" id="SSF51182">
    <property type="entry name" value="RmlC-like cupins"/>
    <property type="match status" value="1"/>
</dbReference>
<dbReference type="PATRIC" id="fig|400092.3.peg.3430"/>
<dbReference type="OrthoDB" id="1423961at2"/>
<feature type="domain" description="Cupin type-2" evidence="1">
    <location>
        <begin position="41"/>
        <end position="109"/>
    </location>
</feature>
<dbReference type="HOGENOM" id="CLU_103066_3_0_10"/>
<keyword evidence="3" id="KW-1185">Reference proteome</keyword>
<proteinExistence type="predicted"/>
<dbReference type="Gene3D" id="2.60.120.10">
    <property type="entry name" value="Jelly Rolls"/>
    <property type="match status" value="1"/>
</dbReference>
<evidence type="ECO:0000313" key="2">
    <source>
        <dbReference type="EMBL" id="AKD04267.1"/>
    </source>
</evidence>
<name>A0A0E3UXH4_9BACT</name>
<dbReference type="STRING" id="400092.PKOR_15690"/>